<evidence type="ECO:0000256" key="1">
    <source>
        <dbReference type="ARBA" id="ARBA00022857"/>
    </source>
</evidence>
<evidence type="ECO:0000313" key="5">
    <source>
        <dbReference type="Proteomes" id="UP000631114"/>
    </source>
</evidence>
<feature type="region of interest" description="Disordered" evidence="3">
    <location>
        <begin position="176"/>
        <end position="196"/>
    </location>
</feature>
<reference evidence="4 5" key="1">
    <citation type="submission" date="2020-10" db="EMBL/GenBank/DDBJ databases">
        <title>The Coptis chinensis genome and diversification of protoberbering-type alkaloids.</title>
        <authorList>
            <person name="Wang B."/>
            <person name="Shu S."/>
            <person name="Song C."/>
            <person name="Liu Y."/>
        </authorList>
    </citation>
    <scope>NUCLEOTIDE SEQUENCE [LARGE SCALE GENOMIC DNA]</scope>
    <source>
        <strain evidence="4">HL-2020</strain>
        <tissue evidence="4">Leaf</tissue>
    </source>
</reference>
<dbReference type="EMBL" id="JADFTS010000008">
    <property type="protein sequence ID" value="KAF9594701.1"/>
    <property type="molecule type" value="Genomic_DNA"/>
</dbReference>
<dbReference type="AlphaFoldDB" id="A0A835LPE3"/>
<organism evidence="4 5">
    <name type="scientific">Coptis chinensis</name>
    <dbReference type="NCBI Taxonomy" id="261450"/>
    <lineage>
        <taxon>Eukaryota</taxon>
        <taxon>Viridiplantae</taxon>
        <taxon>Streptophyta</taxon>
        <taxon>Embryophyta</taxon>
        <taxon>Tracheophyta</taxon>
        <taxon>Spermatophyta</taxon>
        <taxon>Magnoliopsida</taxon>
        <taxon>Ranunculales</taxon>
        <taxon>Ranunculaceae</taxon>
        <taxon>Coptidoideae</taxon>
        <taxon>Coptis</taxon>
    </lineage>
</organism>
<keyword evidence="1" id="KW-0521">NADP</keyword>
<comment type="caution">
    <text evidence="4">The sequence shown here is derived from an EMBL/GenBank/DDBJ whole genome shotgun (WGS) entry which is preliminary data.</text>
</comment>
<dbReference type="PANTHER" id="PTHR43827:SF3">
    <property type="entry name" value="NADP-DEPENDENT OXIDOREDUCTASE DOMAIN-CONTAINING PROTEIN"/>
    <property type="match status" value="1"/>
</dbReference>
<feature type="region of interest" description="Disordered" evidence="3">
    <location>
        <begin position="260"/>
        <end position="281"/>
    </location>
</feature>
<dbReference type="InterPro" id="IPR036812">
    <property type="entry name" value="NAD(P)_OxRdtase_dom_sf"/>
</dbReference>
<name>A0A835LPE3_9MAGN</name>
<protein>
    <recommendedName>
        <fullName evidence="6">DUF4283 domain-containing protein</fullName>
    </recommendedName>
</protein>
<sequence>MEVIQGDGMKENEEENQENTKQKIEKLQADMKNLLCSKEKKVVAIGCKNSEVDPKEHTTLIGKLFGGKHIPLQVFAEEVHRNWQTKGQTSIEMIAKGMYKMVFENGDEYNYVRQNGPWLIQGKVKGVDTGCSSEFKNLVARVRVRMDIKERLLKGIDLCTELGEIIPVTFKADGGSGRRSWQGTGIPATPPRAAKEGDGVLTRTEEVEEQRSVWTEVRTVDSGMGKAESVAVGEADMAGQNAEIQMMEELEQAQRIDMPEAQAQKSERIEAQESSCGSGQGMEQKERALIILSGLRPLGRWIWTIGKNKVAKKLNKTLGQVLVKWALQRGTSVIPKSTNPENIQVFGWEITKQDFEELNSIPDQVGKLCAKAP</sequence>
<dbReference type="PANTHER" id="PTHR43827">
    <property type="entry name" value="2,5-DIKETO-D-GLUCONIC ACID REDUCTASE"/>
    <property type="match status" value="1"/>
</dbReference>
<evidence type="ECO:0008006" key="6">
    <source>
        <dbReference type="Google" id="ProtNLM"/>
    </source>
</evidence>
<keyword evidence="2" id="KW-0560">Oxidoreductase</keyword>
<evidence type="ECO:0000256" key="3">
    <source>
        <dbReference type="SAM" id="MobiDB-lite"/>
    </source>
</evidence>
<dbReference type="SUPFAM" id="SSF51430">
    <property type="entry name" value="NAD(P)-linked oxidoreductase"/>
    <property type="match status" value="1"/>
</dbReference>
<evidence type="ECO:0000256" key="2">
    <source>
        <dbReference type="ARBA" id="ARBA00023002"/>
    </source>
</evidence>
<dbReference type="Proteomes" id="UP000631114">
    <property type="component" value="Unassembled WGS sequence"/>
</dbReference>
<dbReference type="OrthoDB" id="416253at2759"/>
<dbReference type="GO" id="GO:0016616">
    <property type="term" value="F:oxidoreductase activity, acting on the CH-OH group of donors, NAD or NADP as acceptor"/>
    <property type="evidence" value="ECO:0007669"/>
    <property type="project" value="UniProtKB-ARBA"/>
</dbReference>
<keyword evidence="5" id="KW-1185">Reference proteome</keyword>
<accession>A0A835LPE3</accession>
<proteinExistence type="predicted"/>
<dbReference type="InterPro" id="IPR020471">
    <property type="entry name" value="AKR"/>
</dbReference>
<dbReference type="Gene3D" id="3.20.20.100">
    <property type="entry name" value="NADP-dependent oxidoreductase domain"/>
    <property type="match status" value="1"/>
</dbReference>
<evidence type="ECO:0000313" key="4">
    <source>
        <dbReference type="EMBL" id="KAF9594701.1"/>
    </source>
</evidence>
<gene>
    <name evidence="4" type="ORF">IFM89_034486</name>
</gene>
<feature type="region of interest" description="Disordered" evidence="3">
    <location>
        <begin position="1"/>
        <end position="21"/>
    </location>
</feature>